<dbReference type="GO" id="GO:0004650">
    <property type="term" value="F:polygalacturonase activity"/>
    <property type="evidence" value="ECO:0007669"/>
    <property type="project" value="InterPro"/>
</dbReference>
<evidence type="ECO:0000313" key="9">
    <source>
        <dbReference type="EMBL" id="KAF5954298.1"/>
    </source>
</evidence>
<dbReference type="InterPro" id="IPR011050">
    <property type="entry name" value="Pectin_lyase_fold/virulence"/>
</dbReference>
<sequence length="244" mass="28006">MADRQQRMPTSNIYCRRHKITGRWTRAMAGDVWGCLTRHSLPPPRKNTSVWCKTRHNTVESRDPEVRRATETSGNSRRTQTRLYRDINLVNNKGFHMTITNCNNFVVECLNITHLKIARIHMASILAILIKLVYLTPSLESVMTTFLLVNVNISGITCGPGHDIKHVLELLSFASIDRLGKKPKENRFCIQLFLDNITNGVRIKTFHNSPKIQASNITFEDITIKDVQNPIIIDQHYRSKNTTN</sequence>
<dbReference type="GO" id="GO:0071555">
    <property type="term" value="P:cell wall organization"/>
    <property type="evidence" value="ECO:0007669"/>
    <property type="project" value="UniProtKB-KW"/>
</dbReference>
<keyword evidence="4" id="KW-0964">Secreted</keyword>
<comment type="similarity">
    <text evidence="2 8">Belongs to the glycosyl hydrolase 28 family.</text>
</comment>
<reference evidence="9 10" key="2">
    <citation type="submission" date="2020-07" db="EMBL/GenBank/DDBJ databases">
        <title>Genome assembly of wild tea tree DASZ reveals pedigree and selection history of tea varieties.</title>
        <authorList>
            <person name="Zhang W."/>
        </authorList>
    </citation>
    <scope>NUCLEOTIDE SEQUENCE [LARGE SCALE GENOMIC DNA]</scope>
    <source>
        <strain evidence="10">cv. G240</strain>
        <tissue evidence="9">Leaf</tissue>
    </source>
</reference>
<comment type="subcellular location">
    <subcellularLocation>
        <location evidence="1">Secreted</location>
        <location evidence="1">Cell wall</location>
    </subcellularLocation>
</comment>
<dbReference type="AlphaFoldDB" id="A0A7J7HQL3"/>
<evidence type="ECO:0000256" key="8">
    <source>
        <dbReference type="RuleBase" id="RU361169"/>
    </source>
</evidence>
<evidence type="ECO:0000256" key="3">
    <source>
        <dbReference type="ARBA" id="ARBA00022512"/>
    </source>
</evidence>
<reference evidence="10" key="1">
    <citation type="journal article" date="2020" name="Nat. Commun.">
        <title>Genome assembly of wild tea tree DASZ reveals pedigree and selection history of tea varieties.</title>
        <authorList>
            <person name="Zhang W."/>
            <person name="Zhang Y."/>
            <person name="Qiu H."/>
            <person name="Guo Y."/>
            <person name="Wan H."/>
            <person name="Zhang X."/>
            <person name="Scossa F."/>
            <person name="Alseekh S."/>
            <person name="Zhang Q."/>
            <person name="Wang P."/>
            <person name="Xu L."/>
            <person name="Schmidt M.H."/>
            <person name="Jia X."/>
            <person name="Li D."/>
            <person name="Zhu A."/>
            <person name="Guo F."/>
            <person name="Chen W."/>
            <person name="Ni D."/>
            <person name="Usadel B."/>
            <person name="Fernie A.R."/>
            <person name="Wen W."/>
        </authorList>
    </citation>
    <scope>NUCLEOTIDE SEQUENCE [LARGE SCALE GENOMIC DNA]</scope>
    <source>
        <strain evidence="10">cv. G240</strain>
    </source>
</reference>
<dbReference type="Gene3D" id="2.160.20.10">
    <property type="entry name" value="Single-stranded right-handed beta-helix, Pectin lyase-like"/>
    <property type="match status" value="1"/>
</dbReference>
<evidence type="ECO:0000256" key="6">
    <source>
        <dbReference type="ARBA" id="ARBA00023295"/>
    </source>
</evidence>
<dbReference type="GO" id="GO:0005975">
    <property type="term" value="P:carbohydrate metabolic process"/>
    <property type="evidence" value="ECO:0007669"/>
    <property type="project" value="InterPro"/>
</dbReference>
<evidence type="ECO:0000256" key="5">
    <source>
        <dbReference type="ARBA" id="ARBA00022801"/>
    </source>
</evidence>
<proteinExistence type="inferred from homology"/>
<dbReference type="InterPro" id="IPR012334">
    <property type="entry name" value="Pectin_lyas_fold"/>
</dbReference>
<dbReference type="EMBL" id="JACBKZ010000003">
    <property type="protein sequence ID" value="KAF5954298.1"/>
    <property type="molecule type" value="Genomic_DNA"/>
</dbReference>
<keyword evidence="3" id="KW-0134">Cell wall</keyword>
<evidence type="ECO:0000256" key="1">
    <source>
        <dbReference type="ARBA" id="ARBA00004191"/>
    </source>
</evidence>
<dbReference type="InterPro" id="IPR000743">
    <property type="entry name" value="Glyco_hydro_28"/>
</dbReference>
<dbReference type="Pfam" id="PF00295">
    <property type="entry name" value="Glyco_hydro_28"/>
    <property type="match status" value="1"/>
</dbReference>
<keyword evidence="5 8" id="KW-0378">Hydrolase</keyword>
<dbReference type="PANTHER" id="PTHR31375">
    <property type="match status" value="1"/>
</dbReference>
<evidence type="ECO:0000256" key="2">
    <source>
        <dbReference type="ARBA" id="ARBA00008834"/>
    </source>
</evidence>
<gene>
    <name evidence="9" type="ORF">HYC85_007154</name>
</gene>
<protein>
    <submittedName>
        <fullName evidence="9">Uncharacterized protein</fullName>
    </submittedName>
</protein>
<accession>A0A7J7HQL3</accession>
<evidence type="ECO:0000313" key="10">
    <source>
        <dbReference type="Proteomes" id="UP000593564"/>
    </source>
</evidence>
<name>A0A7J7HQL3_CAMSI</name>
<evidence type="ECO:0000256" key="4">
    <source>
        <dbReference type="ARBA" id="ARBA00022525"/>
    </source>
</evidence>
<evidence type="ECO:0000256" key="7">
    <source>
        <dbReference type="ARBA" id="ARBA00023316"/>
    </source>
</evidence>
<keyword evidence="7" id="KW-0961">Cell wall biogenesis/degradation</keyword>
<comment type="caution">
    <text evidence="9">The sequence shown here is derived from an EMBL/GenBank/DDBJ whole genome shotgun (WGS) entry which is preliminary data.</text>
</comment>
<dbReference type="SUPFAM" id="SSF51126">
    <property type="entry name" value="Pectin lyase-like"/>
    <property type="match status" value="1"/>
</dbReference>
<dbReference type="Proteomes" id="UP000593564">
    <property type="component" value="Unassembled WGS sequence"/>
</dbReference>
<organism evidence="9 10">
    <name type="scientific">Camellia sinensis</name>
    <name type="common">Tea plant</name>
    <name type="synonym">Thea sinensis</name>
    <dbReference type="NCBI Taxonomy" id="4442"/>
    <lineage>
        <taxon>Eukaryota</taxon>
        <taxon>Viridiplantae</taxon>
        <taxon>Streptophyta</taxon>
        <taxon>Embryophyta</taxon>
        <taxon>Tracheophyta</taxon>
        <taxon>Spermatophyta</taxon>
        <taxon>Magnoliopsida</taxon>
        <taxon>eudicotyledons</taxon>
        <taxon>Gunneridae</taxon>
        <taxon>Pentapetalae</taxon>
        <taxon>asterids</taxon>
        <taxon>Ericales</taxon>
        <taxon>Theaceae</taxon>
        <taxon>Camellia</taxon>
    </lineage>
</organism>
<keyword evidence="10" id="KW-1185">Reference proteome</keyword>
<keyword evidence="6 8" id="KW-0326">Glycosidase</keyword>